<dbReference type="RefSeq" id="XP_029236070.1">
    <property type="nucleotide sequence ID" value="XM_029384091.1"/>
</dbReference>
<evidence type="ECO:0000313" key="14">
    <source>
        <dbReference type="Proteomes" id="UP000283634"/>
    </source>
</evidence>
<dbReference type="OMA" id="SCVAYEE"/>
<dbReference type="GO" id="GO:0003743">
    <property type="term" value="F:translation initiation factor activity"/>
    <property type="evidence" value="ECO:0007669"/>
    <property type="project" value="UniProtKB-KW"/>
</dbReference>
<proteinExistence type="inferred from homology"/>
<evidence type="ECO:0000256" key="3">
    <source>
        <dbReference type="ARBA" id="ARBA00022490"/>
    </source>
</evidence>
<evidence type="ECO:0000259" key="11">
    <source>
        <dbReference type="Pfam" id="PF00483"/>
    </source>
</evidence>
<dbReference type="Pfam" id="PF00483">
    <property type="entry name" value="NTP_transferase"/>
    <property type="match status" value="1"/>
</dbReference>
<dbReference type="Gene3D" id="3.90.550.10">
    <property type="entry name" value="Spore Coat Polysaccharide Biosynthesis Protein SpsA, Chain A"/>
    <property type="match status" value="1"/>
</dbReference>
<evidence type="ECO:0000256" key="4">
    <source>
        <dbReference type="ARBA" id="ARBA00022540"/>
    </source>
</evidence>
<dbReference type="InterPro" id="IPR056729">
    <property type="entry name" value="GMPPB_C"/>
</dbReference>
<dbReference type="GeneID" id="40331224"/>
<evidence type="ECO:0000256" key="6">
    <source>
        <dbReference type="ARBA" id="ARBA00044196"/>
    </source>
</evidence>
<sequence>MESRTSVASPAVAASQLFDVVVFAGGKADGLRPLCDNEPKPMLCICNQPMIWYCLYPWYAAGCRTFFVTVNEDYAALQSYLHRVFHDVEFVFVLVPFTQNEAPSTTCDVVKAYLEHKESLLPSKLGHARDALLLSCDTLLPGLDLEPFIRNFYCSVASVSVLLFRPLKNTHTPAAAGTKANRKHDTGFPPKPYTFRYTCTAYEELDEAVNGTSTANSRGDGETDRDTNGPCSYRLHIMCPYEERLRPYVSMGFGARRPNLTFACDTTDAHVYLVRHWALHAIADSAGEGRSVQRDCIPFFALNQHSTINEKHSLFARPENKIKYNIPKHWLFERDCFVNFLNASPGPVLPAEADNLLVCCTIYDERPETYMRAYRVRTCEDYIAVNKEIIFSKCLLHGANETMPRSATSGTAKYTHPPPHQQQQPQSIQRPSQSFMGKQSIYRAVNSSRFPFSAMALSGLVSDSAFTIRADDVSRGITVIHSFLRTSPTCKATIARSIIGNNVTLGPDVRISNSIILDNAEIGAGATISNSVIGSSAMVTAGVKVMNCTVGPQCLVESHRIEKAI</sequence>
<dbReference type="CDD" id="cd03356">
    <property type="entry name" value="LbH_G1P_AT_C_like"/>
    <property type="match status" value="1"/>
</dbReference>
<dbReference type="InterPro" id="IPR029044">
    <property type="entry name" value="Nucleotide-diphossugar_trans"/>
</dbReference>
<keyword evidence="3" id="KW-0963">Cytoplasm</keyword>
<dbReference type="GO" id="GO:0005851">
    <property type="term" value="C:eukaryotic translation initiation factor 2B complex"/>
    <property type="evidence" value="ECO:0007669"/>
    <property type="project" value="TreeGrafter"/>
</dbReference>
<dbReference type="Proteomes" id="UP000283634">
    <property type="component" value="Unassembled WGS sequence"/>
</dbReference>
<dbReference type="SUPFAM" id="SSF53448">
    <property type="entry name" value="Nucleotide-diphospho-sugar transferases"/>
    <property type="match status" value="1"/>
</dbReference>
<comment type="subunit">
    <text evidence="9">Component of the translation initiation factor 2B (eIF2B) complex which is a heterodecamer of two sets of five different subunits: alpha, beta, gamma, delta and epsilon. Subunits alpha, beta and delta comprise a regulatory subcomplex and subunits epsilon and gamma comprise a catalytic subcomplex. Within the complex, the hexameric regulatory complex resides at the center, with the two heterodimeric catalytic subcomplexes bound on opposite sides.</text>
</comment>
<feature type="domain" description="Nucleotidyl transferase" evidence="11">
    <location>
        <begin position="21"/>
        <end position="119"/>
    </location>
</feature>
<evidence type="ECO:0000313" key="13">
    <source>
        <dbReference type="EMBL" id="RNF00986.1"/>
    </source>
</evidence>
<comment type="function">
    <text evidence="8">Acts as a component of the translation initiation factor 2B (eIF2B) complex, which catalyzes the exchange of GDP for GTP on the eukaryotic initiation factor 2 (eIF2) complex gamma subunit. Its guanine nucleotide exchange factor activity is repressed when bound to eIF2 complex phosphorylated on the alpha subunit, thereby limiting the amount of methionyl-initiator methionine tRNA available to the ribosome and consequently global translation is repressed.</text>
</comment>
<organism evidence="13 14">
    <name type="scientific">Trypanosoma rangeli</name>
    <dbReference type="NCBI Taxonomy" id="5698"/>
    <lineage>
        <taxon>Eukaryota</taxon>
        <taxon>Discoba</taxon>
        <taxon>Euglenozoa</taxon>
        <taxon>Kinetoplastea</taxon>
        <taxon>Metakinetoplastina</taxon>
        <taxon>Trypanosomatida</taxon>
        <taxon>Trypanosomatidae</taxon>
        <taxon>Trypanosoma</taxon>
        <taxon>Herpetosoma</taxon>
    </lineage>
</organism>
<dbReference type="SUPFAM" id="SSF51161">
    <property type="entry name" value="Trimeric LpxA-like enzymes"/>
    <property type="match status" value="1"/>
</dbReference>
<dbReference type="InterPro" id="IPR005835">
    <property type="entry name" value="NTP_transferase_dom"/>
</dbReference>
<feature type="region of interest" description="Disordered" evidence="10">
    <location>
        <begin position="405"/>
        <end position="432"/>
    </location>
</feature>
<dbReference type="Pfam" id="PF25087">
    <property type="entry name" value="GMPPB_C"/>
    <property type="match status" value="1"/>
</dbReference>
<dbReference type="GO" id="GO:0002183">
    <property type="term" value="P:cytoplasmic translational initiation"/>
    <property type="evidence" value="ECO:0007669"/>
    <property type="project" value="TreeGrafter"/>
</dbReference>
<keyword evidence="5" id="KW-0648">Protein biosynthesis</keyword>
<dbReference type="InterPro" id="IPR011004">
    <property type="entry name" value="Trimer_LpxA-like_sf"/>
</dbReference>
<dbReference type="AlphaFoldDB" id="A0A3R7REE6"/>
<keyword evidence="14" id="KW-1185">Reference proteome</keyword>
<evidence type="ECO:0000256" key="8">
    <source>
        <dbReference type="ARBA" id="ARBA00045373"/>
    </source>
</evidence>
<feature type="domain" description="Mannose-1-phosphate guanyltransferase C-terminal" evidence="12">
    <location>
        <begin position="480"/>
        <end position="551"/>
    </location>
</feature>
<evidence type="ECO:0000256" key="10">
    <source>
        <dbReference type="SAM" id="MobiDB-lite"/>
    </source>
</evidence>
<protein>
    <recommendedName>
        <fullName evidence="6">Translation initiation factor eIF2B subunit gamma</fullName>
    </recommendedName>
    <alternativeName>
        <fullName evidence="7">eIF2B GDP-GTP exchange factor subunit gamma</fullName>
    </alternativeName>
</protein>
<reference evidence="13 14" key="1">
    <citation type="journal article" date="2018" name="BMC Genomics">
        <title>Genomic comparison of Trypanosoma conorhini and Trypanosoma rangeli to Trypanosoma cruzi strains of high and low virulence.</title>
        <authorList>
            <person name="Bradwell K.R."/>
            <person name="Koparde V.N."/>
            <person name="Matveyev A.V."/>
            <person name="Serrano M.G."/>
            <person name="Alves J.M."/>
            <person name="Parikh H."/>
            <person name="Huang B."/>
            <person name="Lee V."/>
            <person name="Espinosa-Alvarez O."/>
            <person name="Ortiz P.A."/>
            <person name="Costa-Martins A.G."/>
            <person name="Teixeira M.M."/>
            <person name="Buck G.A."/>
        </authorList>
    </citation>
    <scope>NUCLEOTIDE SEQUENCE [LARGE SCALE GENOMIC DNA]</scope>
    <source>
        <strain evidence="13 14">AM80</strain>
    </source>
</reference>
<accession>A0A3R7REE6</accession>
<evidence type="ECO:0000256" key="1">
    <source>
        <dbReference type="ARBA" id="ARBA00004514"/>
    </source>
</evidence>
<dbReference type="PANTHER" id="PTHR45989:SF1">
    <property type="entry name" value="TRANSLATION INITIATION FACTOR EIF-2B SUBUNIT GAMMA"/>
    <property type="match status" value="1"/>
</dbReference>
<dbReference type="PANTHER" id="PTHR45989">
    <property type="entry name" value="TRANSLATION INITIATION FACTOR EIF-2B SUBUNIT GAMMA"/>
    <property type="match status" value="1"/>
</dbReference>
<dbReference type="EMBL" id="MKGL01000297">
    <property type="protein sequence ID" value="RNF00986.1"/>
    <property type="molecule type" value="Genomic_DNA"/>
</dbReference>
<evidence type="ECO:0000256" key="7">
    <source>
        <dbReference type="ARBA" id="ARBA00044229"/>
    </source>
</evidence>
<dbReference type="OrthoDB" id="10250549at2759"/>
<dbReference type="InterPro" id="IPR051960">
    <property type="entry name" value="eIF2B_gamma"/>
</dbReference>
<dbReference type="GO" id="GO:0005085">
    <property type="term" value="F:guanyl-nucleotide exchange factor activity"/>
    <property type="evidence" value="ECO:0007669"/>
    <property type="project" value="TreeGrafter"/>
</dbReference>
<evidence type="ECO:0000259" key="12">
    <source>
        <dbReference type="Pfam" id="PF25087"/>
    </source>
</evidence>
<evidence type="ECO:0000256" key="9">
    <source>
        <dbReference type="ARBA" id="ARBA00046432"/>
    </source>
</evidence>
<keyword evidence="13" id="KW-0548">Nucleotidyltransferase</keyword>
<gene>
    <name evidence="13" type="ORF">TraAM80_07291</name>
</gene>
<comment type="subcellular location">
    <subcellularLocation>
        <location evidence="1">Cytoplasm</location>
        <location evidence="1">Cytosol</location>
    </subcellularLocation>
</comment>
<name>A0A3R7REE6_TRYRA</name>
<comment type="similarity">
    <text evidence="2">Belongs to the eIF-2B gamma/epsilon subunits family.</text>
</comment>
<dbReference type="GO" id="GO:0016779">
    <property type="term" value="F:nucleotidyltransferase activity"/>
    <property type="evidence" value="ECO:0007669"/>
    <property type="project" value="UniProtKB-KW"/>
</dbReference>
<feature type="compositionally biased region" description="Low complexity" evidence="10">
    <location>
        <begin position="421"/>
        <end position="432"/>
    </location>
</feature>
<keyword evidence="4" id="KW-0396">Initiation factor</keyword>
<comment type="caution">
    <text evidence="13">The sequence shown here is derived from an EMBL/GenBank/DDBJ whole genome shotgun (WGS) entry which is preliminary data.</text>
</comment>
<dbReference type="GO" id="GO:0005829">
    <property type="term" value="C:cytosol"/>
    <property type="evidence" value="ECO:0007669"/>
    <property type="project" value="UniProtKB-SubCell"/>
</dbReference>
<evidence type="ECO:0000256" key="2">
    <source>
        <dbReference type="ARBA" id="ARBA00007878"/>
    </source>
</evidence>
<evidence type="ECO:0000256" key="5">
    <source>
        <dbReference type="ARBA" id="ARBA00022917"/>
    </source>
</evidence>
<keyword evidence="13" id="KW-0808">Transferase</keyword>
<dbReference type="Gene3D" id="2.160.10.10">
    <property type="entry name" value="Hexapeptide repeat proteins"/>
    <property type="match status" value="1"/>
</dbReference>